<keyword evidence="8" id="KW-1185">Reference proteome</keyword>
<evidence type="ECO:0000256" key="2">
    <source>
        <dbReference type="ARBA" id="ARBA00023015"/>
    </source>
</evidence>
<dbReference type="Pfam" id="PF05687">
    <property type="entry name" value="BES1_N"/>
    <property type="match status" value="1"/>
</dbReference>
<keyword evidence="3" id="KW-0238">DNA-binding</keyword>
<dbReference type="GO" id="GO:0003700">
    <property type="term" value="F:DNA-binding transcription factor activity"/>
    <property type="evidence" value="ECO:0007669"/>
    <property type="project" value="InterPro"/>
</dbReference>
<organism evidence="7 8">
    <name type="scientific">Adiantum capillus-veneris</name>
    <name type="common">Maidenhair fern</name>
    <dbReference type="NCBI Taxonomy" id="13818"/>
    <lineage>
        <taxon>Eukaryota</taxon>
        <taxon>Viridiplantae</taxon>
        <taxon>Streptophyta</taxon>
        <taxon>Embryophyta</taxon>
        <taxon>Tracheophyta</taxon>
        <taxon>Polypodiopsida</taxon>
        <taxon>Polypodiidae</taxon>
        <taxon>Polypodiales</taxon>
        <taxon>Pteridineae</taxon>
        <taxon>Pteridaceae</taxon>
        <taxon>Vittarioideae</taxon>
        <taxon>Adiantum</taxon>
    </lineage>
</organism>
<feature type="domain" description="BES1/BZR1 plant transcription factor N-terminal" evidence="6">
    <location>
        <begin position="21"/>
        <end position="89"/>
    </location>
</feature>
<evidence type="ECO:0000256" key="4">
    <source>
        <dbReference type="ARBA" id="ARBA00023163"/>
    </source>
</evidence>
<dbReference type="Proteomes" id="UP000886520">
    <property type="component" value="Chromosome 12"/>
</dbReference>
<dbReference type="OrthoDB" id="1907033at2759"/>
<evidence type="ECO:0000313" key="8">
    <source>
        <dbReference type="Proteomes" id="UP000886520"/>
    </source>
</evidence>
<dbReference type="InterPro" id="IPR033264">
    <property type="entry name" value="BZR"/>
</dbReference>
<evidence type="ECO:0000313" key="7">
    <source>
        <dbReference type="EMBL" id="KAI5072606.1"/>
    </source>
</evidence>
<gene>
    <name evidence="7" type="ORF">GOP47_0012712</name>
</gene>
<reference evidence="7" key="1">
    <citation type="submission" date="2021-01" db="EMBL/GenBank/DDBJ databases">
        <title>Adiantum capillus-veneris genome.</title>
        <authorList>
            <person name="Fang Y."/>
            <person name="Liao Q."/>
        </authorList>
    </citation>
    <scope>NUCLEOTIDE SEQUENCE</scope>
    <source>
        <strain evidence="7">H3</strain>
        <tissue evidence="7">Leaf</tissue>
    </source>
</reference>
<dbReference type="AlphaFoldDB" id="A0A9D4URF4"/>
<proteinExistence type="inferred from homology"/>
<feature type="region of interest" description="Disordered" evidence="5">
    <location>
        <begin position="1"/>
        <end position="34"/>
    </location>
</feature>
<evidence type="ECO:0000256" key="5">
    <source>
        <dbReference type="SAM" id="MobiDB-lite"/>
    </source>
</evidence>
<evidence type="ECO:0000256" key="3">
    <source>
        <dbReference type="ARBA" id="ARBA00023125"/>
    </source>
</evidence>
<dbReference type="GO" id="GO:0006351">
    <property type="term" value="P:DNA-templated transcription"/>
    <property type="evidence" value="ECO:0007669"/>
    <property type="project" value="InterPro"/>
</dbReference>
<dbReference type="PANTHER" id="PTHR31506:SF4">
    <property type="entry name" value="BES1_BZR1 PLANT TRANSCRIPTION FACTOR N-TERMINAL DOMAIN-CONTAINING PROTEIN"/>
    <property type="match status" value="1"/>
</dbReference>
<feature type="region of interest" description="Disordered" evidence="5">
    <location>
        <begin position="102"/>
        <end position="132"/>
    </location>
</feature>
<comment type="similarity">
    <text evidence="1">Belongs to the BZR/LAT61 family.</text>
</comment>
<keyword evidence="4" id="KW-0804">Transcription</keyword>
<keyword evidence="2" id="KW-0805">Transcription regulation</keyword>
<dbReference type="GO" id="GO:0003677">
    <property type="term" value="F:DNA binding"/>
    <property type="evidence" value="ECO:0007669"/>
    <property type="project" value="UniProtKB-KW"/>
</dbReference>
<comment type="caution">
    <text evidence="7">The sequence shown here is derived from an EMBL/GenBank/DDBJ whole genome shotgun (WGS) entry which is preliminary data.</text>
</comment>
<dbReference type="PANTHER" id="PTHR31506">
    <property type="entry name" value="BES1/BZR1 HOMOLOG PROTEIN 3-RELATED"/>
    <property type="match status" value="1"/>
</dbReference>
<feature type="compositionally biased region" description="Low complexity" evidence="5">
    <location>
        <begin position="117"/>
        <end position="132"/>
    </location>
</feature>
<accession>A0A9D4URF4</accession>
<sequence length="324" mass="34821">MEEEDYHGLLHHEEEREKKPKVSSEKEKEKTKIRERHRRAITTKILTGLRKYGNYNLPPRADINDVLRALATEAGWIVEPDGTTYRNPLVHQSSGGPSLSLLPHFGPSSRPSLTAGSLTPESLTPTSLTPTPSTTTLNSLGGFNCMLPLLNTDTIDPTSGDCSTTASPRQLGGSSINFFHPNVAQFMSGASGGRSPNLQFRNVMSMLGSAYALGEDSDVLGIKESSATAAGYLTADIMESRELLSGRSLVDAPTSTLTGTPISNPYSSAMCGGLHSTQFGHVDYTNTGAALPSAIMYAQHHSYLQESRASNQNTPMGSPQPHNF</sequence>
<dbReference type="EMBL" id="JABFUD020000012">
    <property type="protein sequence ID" value="KAI5072606.1"/>
    <property type="molecule type" value="Genomic_DNA"/>
</dbReference>
<feature type="compositionally biased region" description="Basic and acidic residues" evidence="5">
    <location>
        <begin position="1"/>
        <end position="32"/>
    </location>
</feature>
<evidence type="ECO:0000256" key="1">
    <source>
        <dbReference type="ARBA" id="ARBA00005909"/>
    </source>
</evidence>
<evidence type="ECO:0000259" key="6">
    <source>
        <dbReference type="Pfam" id="PF05687"/>
    </source>
</evidence>
<dbReference type="GO" id="GO:0009742">
    <property type="term" value="P:brassinosteroid mediated signaling pathway"/>
    <property type="evidence" value="ECO:0007669"/>
    <property type="project" value="InterPro"/>
</dbReference>
<protein>
    <recommendedName>
        <fullName evidence="6">BES1/BZR1 plant transcription factor N-terminal domain-containing protein</fullName>
    </recommendedName>
</protein>
<name>A0A9D4URF4_ADICA</name>
<dbReference type="InterPro" id="IPR008540">
    <property type="entry name" value="BES1_N"/>
</dbReference>